<comment type="similarity">
    <text evidence="6">Belongs to the AcsB/BcsB family.</text>
</comment>
<evidence type="ECO:0000256" key="2">
    <source>
        <dbReference type="ARBA" id="ARBA00022475"/>
    </source>
</evidence>
<proteinExistence type="inferred from homology"/>
<reference evidence="7 8" key="1">
    <citation type="journal article" date="2024" name="Chem. Sci.">
        <title>Discovery of megapolipeptins by genome mining of a Burkholderiales bacteria collection.</title>
        <authorList>
            <person name="Paulo B.S."/>
            <person name="Recchia M.J.J."/>
            <person name="Lee S."/>
            <person name="Fergusson C.H."/>
            <person name="Romanowski S.B."/>
            <person name="Hernandez A."/>
            <person name="Krull N."/>
            <person name="Liu D.Y."/>
            <person name="Cavanagh H."/>
            <person name="Bos A."/>
            <person name="Gray C.A."/>
            <person name="Murphy B.T."/>
            <person name="Linington R.G."/>
            <person name="Eustaquio A.S."/>
        </authorList>
    </citation>
    <scope>NUCLEOTIDE SEQUENCE [LARGE SCALE GENOMIC DNA]</scope>
    <source>
        <strain evidence="7 8">RL21-008-BIB-A</strain>
    </source>
</reference>
<evidence type="ECO:0000256" key="4">
    <source>
        <dbReference type="ARBA" id="ARBA00022989"/>
    </source>
</evidence>
<dbReference type="RefSeq" id="WP_408160142.1">
    <property type="nucleotide sequence ID" value="NZ_JAQQFM010000011.1"/>
</dbReference>
<comment type="subcellular location">
    <subcellularLocation>
        <location evidence="6">Cell inner membrane</location>
    </subcellularLocation>
    <subcellularLocation>
        <location evidence="1">Cell membrane</location>
        <topology evidence="1">Single-pass membrane protein</topology>
    </subcellularLocation>
</comment>
<organism evidence="7 8">
    <name type="scientific">Herbaspirillum lusitanum</name>
    <dbReference type="NCBI Taxonomy" id="213312"/>
    <lineage>
        <taxon>Bacteria</taxon>
        <taxon>Pseudomonadati</taxon>
        <taxon>Pseudomonadota</taxon>
        <taxon>Betaproteobacteria</taxon>
        <taxon>Burkholderiales</taxon>
        <taxon>Oxalobacteraceae</taxon>
        <taxon>Herbaspirillum</taxon>
    </lineage>
</organism>
<dbReference type="Pfam" id="PF03170">
    <property type="entry name" value="BcsB"/>
    <property type="match status" value="1"/>
</dbReference>
<keyword evidence="8" id="KW-1185">Reference proteome</keyword>
<keyword evidence="6" id="KW-0973">c-di-GMP</keyword>
<comment type="function">
    <text evidence="6">Binds the cellulose synthase activator, bis-(3'-5') cyclic diguanylic acid (c-di-GMP).</text>
</comment>
<comment type="pathway">
    <text evidence="6">Glycan metabolism; bacterial cellulose biosynthesis.</text>
</comment>
<dbReference type="Proteomes" id="UP001629246">
    <property type="component" value="Unassembled WGS sequence"/>
</dbReference>
<keyword evidence="6" id="KW-0135">Cellulose biosynthesis</keyword>
<evidence type="ECO:0000313" key="8">
    <source>
        <dbReference type="Proteomes" id="UP001629246"/>
    </source>
</evidence>
<dbReference type="PANTHER" id="PTHR39083">
    <property type="entry name" value="CYCLIC DI-GMP-BINDING PROTEIN"/>
    <property type="match status" value="1"/>
</dbReference>
<dbReference type="PANTHER" id="PTHR39083:SF1">
    <property type="entry name" value="CYCLIC DI-GMP-BINDING PROTEIN"/>
    <property type="match status" value="1"/>
</dbReference>
<evidence type="ECO:0000313" key="7">
    <source>
        <dbReference type="EMBL" id="MFL9926914.1"/>
    </source>
</evidence>
<keyword evidence="6" id="KW-0997">Cell inner membrane</keyword>
<keyword evidence="2 6" id="KW-1003">Cell membrane</keyword>
<keyword evidence="5 6" id="KW-0472">Membrane</keyword>
<dbReference type="InterPro" id="IPR018513">
    <property type="entry name" value="Cell_synthase_bac"/>
</dbReference>
<feature type="transmembrane region" description="Helical" evidence="6">
    <location>
        <begin position="760"/>
        <end position="781"/>
    </location>
</feature>
<dbReference type="Gene3D" id="2.60.120.260">
    <property type="entry name" value="Galactose-binding domain-like"/>
    <property type="match status" value="2"/>
</dbReference>
<evidence type="ECO:0000256" key="5">
    <source>
        <dbReference type="ARBA" id="ARBA00023136"/>
    </source>
</evidence>
<keyword evidence="4 6" id="KW-1133">Transmembrane helix</keyword>
<dbReference type="EMBL" id="JAQQFM010000011">
    <property type="protein sequence ID" value="MFL9926914.1"/>
    <property type="molecule type" value="Genomic_DNA"/>
</dbReference>
<comment type="subunit">
    <text evidence="6">Tightly associated with the cellulose synthase catalytic subunit.</text>
</comment>
<keyword evidence="3 6" id="KW-0812">Transmembrane</keyword>
<evidence type="ECO:0000256" key="6">
    <source>
        <dbReference type="RuleBase" id="RU365021"/>
    </source>
</evidence>
<comment type="caution">
    <text evidence="7">The sequence shown here is derived from an EMBL/GenBank/DDBJ whole genome shotgun (WGS) entry which is preliminary data.</text>
</comment>
<name>A0ABW9AF90_9BURK</name>
<accession>A0ABW9AF90</accession>
<gene>
    <name evidence="7" type="ORF">PQR62_21765</name>
</gene>
<evidence type="ECO:0000256" key="1">
    <source>
        <dbReference type="ARBA" id="ARBA00004162"/>
    </source>
</evidence>
<evidence type="ECO:0000256" key="3">
    <source>
        <dbReference type="ARBA" id="ARBA00022692"/>
    </source>
</evidence>
<sequence length="794" mass="86037">MTTFSISTEAMLASAPPRTSPALLNGLLLAGLLLSATLGMAPVSAQALTPLAPAAKPVVAMPPAAVAVSNPAKDNGLRIVPLANLSAKGGPLHLTRLDGAAMLSIPVSRRENIKSAVLHLVSTNSIALSDRSQLVVRLNGRTIAQLQLSSRQPEITADIRLPTELLQPGYNQLLFRVAQHSQDSQCEDPNAPELWTEIDTTASTLRLQTELKAFAPQLDDLNDLFDPKQQAPQKINIITAAHPGSDEALSTGGMLAQGIGLKMRYTLPTIRQVDAQASSGGNGNGGVAPGLALNALSGADNLLVGTTAALKPYLDPKILAQIKDSFLGVYPMPDGQHFMMVVSGRTDKEVQRAAEVFAWQHLEFPQQNQWNISSFTPPALPAYLPQANIAAQGIYSFKQLGFNTSAITTVKPAEINVNLPPDVYAQEDAQMEFHLNFSQGAKINSNMVINLYLNDVFQRAISVEDRQGGFYENYRLNLPLRNFRPGNNVLSFRPLIMPNRLCDQTGPLQMSMFDDSSVKVPYIYRFAQLPDLARFASNAFPYVTQSDGGRLSLQVADKDSATIGAAWTLMAKLAQKQTVPLGSAQMTYGVPSANRNVIVVGTVGTLPKDLLADAPWKLDGNLSFAGASIAMASPSQESNWFRQQFQTLAGTNRSNTDSGYLNTGVSGDVKLNKQMLVMQFRSEKLNDVTTTVFASSSPAQLQEGMNQLVTPAYWNNMAGDVTLLSFGKPEVATQRIGPTYDEGHIGKAEYLGYVASKYPWSWYGVVVVALIILALLCLRLLRIYLRRRQAQQDV</sequence>
<protein>
    <recommendedName>
        <fullName evidence="6">Cyclic di-GMP-binding protein</fullName>
    </recommendedName>
    <alternativeName>
        <fullName evidence="6">Cellulose synthase regulatory subunit</fullName>
    </alternativeName>
</protein>